<evidence type="ECO:0000313" key="5">
    <source>
        <dbReference type="Proteomes" id="UP000685013"/>
    </source>
</evidence>
<dbReference type="Proteomes" id="UP000685013">
    <property type="component" value="Chromosome 4"/>
</dbReference>
<dbReference type="GO" id="GO:0016567">
    <property type="term" value="P:protein ubiquitination"/>
    <property type="evidence" value="ECO:0007669"/>
    <property type="project" value="TreeGrafter"/>
</dbReference>
<keyword evidence="1" id="KW-0479">Metal-binding</keyword>
<dbReference type="SMART" id="SM00184">
    <property type="entry name" value="RING"/>
    <property type="match status" value="1"/>
</dbReference>
<dbReference type="PANTHER" id="PTHR15315">
    <property type="entry name" value="RING FINGER PROTEIN 41, 151"/>
    <property type="match status" value="1"/>
</dbReference>
<comment type="caution">
    <text evidence="4">The sequence shown here is derived from an EMBL/GenBank/DDBJ whole genome shotgun (WGS) entry which is preliminary data.</text>
</comment>
<dbReference type="GO" id="GO:0061630">
    <property type="term" value="F:ubiquitin protein ligase activity"/>
    <property type="evidence" value="ECO:0007669"/>
    <property type="project" value="TreeGrafter"/>
</dbReference>
<sequence length="287" mass="32763">MKRTRAEEGSGAIKVGKEGRSDLETMQSPTKKQWINTKHKMSGHGLSTNISLLFSTSSGCCSVLSSWKEKECGNNSPKGTRLKNLSRLLKLIYDVQMPWQLCSREITILFQVSWAFSTYSCTSMQVYVDGHQPLASPRERKATLKEFYAVIYPSLRQLRSGHLKSKEETSSRKRTEDQKGLSNEDLQRDEECGICMENCRDVVLPNCGHSMCLSCFQDWSPRSRSCPFCRNCLNRLSARDLWVLTSDTDIVDSETLTKENLIHFYLYIESLPLFQPDASILIPDYML</sequence>
<feature type="compositionally biased region" description="Basic and acidic residues" evidence="2">
    <location>
        <begin position="164"/>
        <end position="179"/>
    </location>
</feature>
<evidence type="ECO:0000256" key="2">
    <source>
        <dbReference type="SAM" id="MobiDB-lite"/>
    </source>
</evidence>
<organism evidence="4 5">
    <name type="scientific">Cucurbita argyrosperma subsp. sororia</name>
    <dbReference type="NCBI Taxonomy" id="37648"/>
    <lineage>
        <taxon>Eukaryota</taxon>
        <taxon>Viridiplantae</taxon>
        <taxon>Streptophyta</taxon>
        <taxon>Embryophyta</taxon>
        <taxon>Tracheophyta</taxon>
        <taxon>Spermatophyta</taxon>
        <taxon>Magnoliopsida</taxon>
        <taxon>eudicotyledons</taxon>
        <taxon>Gunneridae</taxon>
        <taxon>Pentapetalae</taxon>
        <taxon>rosids</taxon>
        <taxon>fabids</taxon>
        <taxon>Cucurbitales</taxon>
        <taxon>Cucurbitaceae</taxon>
        <taxon>Cucurbiteae</taxon>
        <taxon>Cucurbita</taxon>
    </lineage>
</organism>
<dbReference type="PANTHER" id="PTHR15315:SF22">
    <property type="entry name" value="OS01G0905700 PROTEIN"/>
    <property type="match status" value="1"/>
</dbReference>
<reference evidence="4 5" key="1">
    <citation type="journal article" date="2021" name="Hortic Res">
        <title>The domestication of Cucurbita argyrosperma as revealed by the genome of its wild relative.</title>
        <authorList>
            <person name="Barrera-Redondo J."/>
            <person name="Sanchez-de la Vega G."/>
            <person name="Aguirre-Liguori J.A."/>
            <person name="Castellanos-Morales G."/>
            <person name="Gutierrez-Guerrero Y.T."/>
            <person name="Aguirre-Dugua X."/>
            <person name="Aguirre-Planter E."/>
            <person name="Tenaillon M.I."/>
            <person name="Lira-Saade R."/>
            <person name="Eguiarte L.E."/>
        </authorList>
    </citation>
    <scope>NUCLEOTIDE SEQUENCE [LARGE SCALE GENOMIC DNA]</scope>
    <source>
        <strain evidence="4">JBR-2021</strain>
    </source>
</reference>
<dbReference type="EMBL" id="JAGKQH010000004">
    <property type="protein sequence ID" value="KAG6601571.1"/>
    <property type="molecule type" value="Genomic_DNA"/>
</dbReference>
<dbReference type="GO" id="GO:0008270">
    <property type="term" value="F:zinc ion binding"/>
    <property type="evidence" value="ECO:0007669"/>
    <property type="project" value="UniProtKB-KW"/>
</dbReference>
<evidence type="ECO:0000259" key="3">
    <source>
        <dbReference type="PROSITE" id="PS50089"/>
    </source>
</evidence>
<gene>
    <name evidence="4" type="primary">AIRP2</name>
    <name evidence="4" type="ORF">SDJN03_06804</name>
</gene>
<dbReference type="AlphaFoldDB" id="A0AAV6NRM2"/>
<dbReference type="Pfam" id="PF13920">
    <property type="entry name" value="zf-C3HC4_3"/>
    <property type="match status" value="1"/>
</dbReference>
<accession>A0AAV6NRM2</accession>
<feature type="non-terminal residue" evidence="4">
    <location>
        <position position="1"/>
    </location>
</feature>
<keyword evidence="1" id="KW-0863">Zinc-finger</keyword>
<evidence type="ECO:0000313" key="4">
    <source>
        <dbReference type="EMBL" id="KAG6601571.1"/>
    </source>
</evidence>
<evidence type="ECO:0000256" key="1">
    <source>
        <dbReference type="PROSITE-ProRule" id="PRU00175"/>
    </source>
</evidence>
<feature type="region of interest" description="Disordered" evidence="2">
    <location>
        <begin position="1"/>
        <end position="26"/>
    </location>
</feature>
<dbReference type="InterPro" id="IPR001841">
    <property type="entry name" value="Znf_RING"/>
</dbReference>
<protein>
    <submittedName>
        <fullName evidence="4">E3 ubiquitin-protein ligase AIRP2</fullName>
    </submittedName>
</protein>
<name>A0AAV6NRM2_9ROSI</name>
<dbReference type="PROSITE" id="PS50216">
    <property type="entry name" value="DHHC"/>
    <property type="match status" value="1"/>
</dbReference>
<dbReference type="PROSITE" id="PS50089">
    <property type="entry name" value="ZF_RING_2"/>
    <property type="match status" value="1"/>
</dbReference>
<feature type="domain" description="RING-type" evidence="3">
    <location>
        <begin position="192"/>
        <end position="230"/>
    </location>
</feature>
<proteinExistence type="predicted"/>
<feature type="region of interest" description="Disordered" evidence="2">
    <location>
        <begin position="161"/>
        <end position="182"/>
    </location>
</feature>
<keyword evidence="5" id="KW-1185">Reference proteome</keyword>
<keyword evidence="1" id="KW-0862">Zinc</keyword>